<dbReference type="InterPro" id="IPR037523">
    <property type="entry name" value="VOC_core"/>
</dbReference>
<dbReference type="Pfam" id="PF00903">
    <property type="entry name" value="Glyoxalase"/>
    <property type="match status" value="2"/>
</dbReference>
<gene>
    <name evidence="3" type="primary">catE</name>
    <name evidence="3" type="ORF">STARVERO_03023</name>
</gene>
<dbReference type="CDD" id="cd16359">
    <property type="entry name" value="VOC_BsCatE_like_C"/>
    <property type="match status" value="1"/>
</dbReference>
<dbReference type="Proteomes" id="UP000433050">
    <property type="component" value="Unassembled WGS sequence"/>
</dbReference>
<dbReference type="EMBL" id="CACSAS010000001">
    <property type="protein sequence ID" value="CAA0103476.1"/>
    <property type="molecule type" value="Genomic_DNA"/>
</dbReference>
<name>A0A5S9PHM0_9HYPH</name>
<feature type="domain" description="VOC" evidence="2">
    <location>
        <begin position="185"/>
        <end position="300"/>
    </location>
</feature>
<dbReference type="AlphaFoldDB" id="A0A5S9PHM0"/>
<evidence type="ECO:0000259" key="2">
    <source>
        <dbReference type="PROSITE" id="PS51819"/>
    </source>
</evidence>
<evidence type="ECO:0000256" key="1">
    <source>
        <dbReference type="ARBA" id="ARBA00022723"/>
    </source>
</evidence>
<dbReference type="Gene3D" id="3.10.180.10">
    <property type="entry name" value="2,3-Dihydroxybiphenyl 1,2-Dioxygenase, domain 1"/>
    <property type="match status" value="2"/>
</dbReference>
<proteinExistence type="predicted"/>
<dbReference type="InterPro" id="IPR029068">
    <property type="entry name" value="Glyas_Bleomycin-R_OHBP_Dase"/>
</dbReference>
<dbReference type="GO" id="GO:0018577">
    <property type="term" value="F:catechol 2,3-dioxygenase activity"/>
    <property type="evidence" value="ECO:0007669"/>
    <property type="project" value="UniProtKB-EC"/>
</dbReference>
<dbReference type="EC" id="1.13.11.2" evidence="3"/>
<reference evidence="3 4" key="1">
    <citation type="submission" date="2019-12" db="EMBL/GenBank/DDBJ databases">
        <authorList>
            <person name="Reyes-Prieto M."/>
        </authorList>
    </citation>
    <scope>NUCLEOTIDE SEQUENCE [LARGE SCALE GENOMIC DNA]</scope>
    <source>
        <strain evidence="3">HF14-78462</strain>
    </source>
</reference>
<dbReference type="GO" id="GO:0046872">
    <property type="term" value="F:metal ion binding"/>
    <property type="evidence" value="ECO:0007669"/>
    <property type="project" value="UniProtKB-KW"/>
</dbReference>
<accession>A0A5S9PHM0</accession>
<keyword evidence="1" id="KW-0479">Metal-binding</keyword>
<feature type="domain" description="VOC" evidence="2">
    <location>
        <begin position="25"/>
        <end position="141"/>
    </location>
</feature>
<dbReference type="PROSITE" id="PS00934">
    <property type="entry name" value="GLYOXALASE_I_1"/>
    <property type="match status" value="1"/>
</dbReference>
<dbReference type="PANTHER" id="PTHR43279">
    <property type="entry name" value="CATECHOL-2,3-DIOXYGENASE"/>
    <property type="match status" value="1"/>
</dbReference>
<dbReference type="PANTHER" id="PTHR43279:SF1">
    <property type="entry name" value="CATECHOL-2,3-DIOXYGENASE"/>
    <property type="match status" value="1"/>
</dbReference>
<keyword evidence="3" id="KW-0560">Oxidoreductase</keyword>
<dbReference type="GO" id="GO:0004462">
    <property type="term" value="F:lactoylglutathione lyase activity"/>
    <property type="evidence" value="ECO:0007669"/>
    <property type="project" value="InterPro"/>
</dbReference>
<keyword evidence="4" id="KW-1185">Reference proteome</keyword>
<sequence>MTTITADAGIVAPLAEAPSLPATLHMGAVRLRVRDAARSIAFYTGTVGLTLLGRTAEGIVRLGAGDEVVVELEEAPEARPRPRGTTGLFHVAILVPDRPSLAVVLNRLIVQGVRIGASDHLVSEALYFDDPDGNGIEIYRDRPAGEWNWDGRTVEMATYPLDLRGLLADLPATATVGTPMPAGTRVGHVHLQVGEIARARHFYVDLLGFELTTDRYPGALFVSAGHYHHHLGLNIWQSRGGGPAPAGSVGLVHFEVVLPDAAAVEALRARILAAGESVVPVEGGFAIADPWGTRLHVLSRV</sequence>
<dbReference type="InterPro" id="IPR018146">
    <property type="entry name" value="Glyoxalase_1_CS"/>
</dbReference>
<keyword evidence="3" id="KW-0223">Dioxygenase</keyword>
<evidence type="ECO:0000313" key="4">
    <source>
        <dbReference type="Proteomes" id="UP000433050"/>
    </source>
</evidence>
<evidence type="ECO:0000313" key="3">
    <source>
        <dbReference type="EMBL" id="CAA0103476.1"/>
    </source>
</evidence>
<dbReference type="SUPFAM" id="SSF54593">
    <property type="entry name" value="Glyoxalase/Bleomycin resistance protein/Dihydroxybiphenyl dioxygenase"/>
    <property type="match status" value="2"/>
</dbReference>
<protein>
    <submittedName>
        <fullName evidence="3">Catechol-2,3-dioxygenase</fullName>
        <ecNumber evidence="3">1.13.11.2</ecNumber>
    </submittedName>
</protein>
<dbReference type="InterPro" id="IPR004360">
    <property type="entry name" value="Glyas_Fos-R_dOase_dom"/>
</dbReference>
<dbReference type="PROSITE" id="PS51819">
    <property type="entry name" value="VOC"/>
    <property type="match status" value="2"/>
</dbReference>
<organism evidence="3 4">
    <name type="scientific">Starkeya nomas</name>
    <dbReference type="NCBI Taxonomy" id="2666134"/>
    <lineage>
        <taxon>Bacteria</taxon>
        <taxon>Pseudomonadati</taxon>
        <taxon>Pseudomonadota</taxon>
        <taxon>Alphaproteobacteria</taxon>
        <taxon>Hyphomicrobiales</taxon>
        <taxon>Xanthobacteraceae</taxon>
        <taxon>Starkeya</taxon>
    </lineage>
</organism>
<dbReference type="RefSeq" id="WP_200837823.1">
    <property type="nucleotide sequence ID" value="NZ_CACSAS010000001.1"/>
</dbReference>